<evidence type="ECO:0000313" key="3">
    <source>
        <dbReference type="Proteomes" id="UP001319080"/>
    </source>
</evidence>
<dbReference type="InterPro" id="IPR008893">
    <property type="entry name" value="WGR_domain"/>
</dbReference>
<proteinExistence type="predicted"/>
<feature type="non-terminal residue" evidence="2">
    <location>
        <position position="100"/>
    </location>
</feature>
<evidence type="ECO:0000313" key="2">
    <source>
        <dbReference type="EMBL" id="MBT1712541.1"/>
    </source>
</evidence>
<accession>A0AAP2GT60</accession>
<name>A0AAP2GT60_9BACT</name>
<dbReference type="AlphaFoldDB" id="A0AAP2GT60"/>
<comment type="caution">
    <text evidence="2">The sequence shown here is derived from an EMBL/GenBank/DDBJ whole genome shotgun (WGS) entry which is preliminary data.</text>
</comment>
<feature type="domain" description="WGR" evidence="1">
    <location>
        <begin position="10"/>
        <end position="71"/>
    </location>
</feature>
<reference evidence="2 3" key="1">
    <citation type="submission" date="2021-05" db="EMBL/GenBank/DDBJ databases">
        <title>A Polyphasic approach of four new species of the genus Ohtaekwangia: Ohtaekwangia histidinii sp. nov., Ohtaekwangia cretensis sp. nov., Ohtaekwangia indiensis sp. nov., Ohtaekwangia reichenbachii sp. nov. from diverse environment.</title>
        <authorList>
            <person name="Octaviana S."/>
        </authorList>
    </citation>
    <scope>NUCLEOTIDE SEQUENCE [LARGE SCALE GENOMIC DNA]</scope>
    <source>
        <strain evidence="2 3">PWU5</strain>
    </source>
</reference>
<sequence>MRKYFLYLSNEFNRFWQIEVLISSCTISITEGRVGTFGKVTNRVCASEKEALKEAVMMAYEKQREGYFEGQEGFIKRYELPRLLKESLLTERTFIVRDRK</sequence>
<dbReference type="EMBL" id="JAHESE010000142">
    <property type="protein sequence ID" value="MBT1712541.1"/>
    <property type="molecule type" value="Genomic_DNA"/>
</dbReference>
<dbReference type="Proteomes" id="UP001319080">
    <property type="component" value="Unassembled WGS sequence"/>
</dbReference>
<dbReference type="SUPFAM" id="SSF142921">
    <property type="entry name" value="WGR domain-like"/>
    <property type="match status" value="1"/>
</dbReference>
<dbReference type="Pfam" id="PF05406">
    <property type="entry name" value="WGR"/>
    <property type="match status" value="1"/>
</dbReference>
<keyword evidence="3" id="KW-1185">Reference proteome</keyword>
<dbReference type="Gene3D" id="2.20.140.10">
    <property type="entry name" value="WGR domain"/>
    <property type="match status" value="1"/>
</dbReference>
<organism evidence="2 3">
    <name type="scientific">Dawidia cretensis</name>
    <dbReference type="NCBI Taxonomy" id="2782350"/>
    <lineage>
        <taxon>Bacteria</taxon>
        <taxon>Pseudomonadati</taxon>
        <taxon>Bacteroidota</taxon>
        <taxon>Cytophagia</taxon>
        <taxon>Cytophagales</taxon>
        <taxon>Chryseotaleaceae</taxon>
        <taxon>Dawidia</taxon>
    </lineage>
</organism>
<gene>
    <name evidence="2" type="ORF">KK062_30180</name>
</gene>
<dbReference type="InterPro" id="IPR036930">
    <property type="entry name" value="WGR_dom_sf"/>
</dbReference>
<protein>
    <submittedName>
        <fullName evidence="2">WGR domain-containing protein</fullName>
    </submittedName>
</protein>
<dbReference type="RefSeq" id="WP_254088090.1">
    <property type="nucleotide sequence ID" value="NZ_JAHESE010000142.1"/>
</dbReference>
<evidence type="ECO:0000259" key="1">
    <source>
        <dbReference type="Pfam" id="PF05406"/>
    </source>
</evidence>